<gene>
    <name evidence="9" type="ORF">HMPREF1015_01561</name>
</gene>
<keyword evidence="4 6" id="KW-0862">Zinc</keyword>
<keyword evidence="1 6" id="KW-0645">Protease</keyword>
<name>G9QK22_9BACI</name>
<dbReference type="InterPro" id="IPR001567">
    <property type="entry name" value="Pept_M3A_M3B_dom"/>
</dbReference>
<proteinExistence type="inferred from homology"/>
<evidence type="ECO:0000313" key="9">
    <source>
        <dbReference type="EMBL" id="EHL78484.1"/>
    </source>
</evidence>
<dbReference type="InterPro" id="IPR004438">
    <property type="entry name" value="Peptidase_M3B"/>
</dbReference>
<dbReference type="GO" id="GO:0006508">
    <property type="term" value="P:proteolysis"/>
    <property type="evidence" value="ECO:0007669"/>
    <property type="project" value="UniProtKB-KW"/>
</dbReference>
<evidence type="ECO:0000313" key="10">
    <source>
        <dbReference type="Proteomes" id="UP000011747"/>
    </source>
</evidence>
<reference evidence="9 10" key="1">
    <citation type="submission" date="2011-09" db="EMBL/GenBank/DDBJ databases">
        <title>The Genome Sequence of Bacillus smithii 7_3_47FAA.</title>
        <authorList>
            <consortium name="The Broad Institute Genome Sequencing Platform"/>
            <person name="Earl A."/>
            <person name="Ward D."/>
            <person name="Feldgarden M."/>
            <person name="Gevers D."/>
            <person name="Daigneault M."/>
            <person name="Strauss J."/>
            <person name="Allen-Vercoe E."/>
            <person name="Young S.K."/>
            <person name="Zeng Q."/>
            <person name="Gargeya S."/>
            <person name="Fitzgerald M."/>
            <person name="Haas B."/>
            <person name="Abouelleil A."/>
            <person name="Alvarado L."/>
            <person name="Arachchi H.M."/>
            <person name="Berlin A."/>
            <person name="Brown A."/>
            <person name="Chapman S.B."/>
            <person name="Chen Z."/>
            <person name="Dunbar C."/>
            <person name="Freedman E."/>
            <person name="Gearin G."/>
            <person name="Goldberg J."/>
            <person name="Griggs A."/>
            <person name="Gujja S."/>
            <person name="Heiman D."/>
            <person name="Howarth C."/>
            <person name="Larson L."/>
            <person name="Lui A."/>
            <person name="MacDonald P.J.P."/>
            <person name="Montmayeur A."/>
            <person name="Murphy C."/>
            <person name="Neiman D."/>
            <person name="Pearson M."/>
            <person name="Priest M."/>
            <person name="Roberts A."/>
            <person name="Saif S."/>
            <person name="Shea T."/>
            <person name="Shenoy N."/>
            <person name="Sisk P."/>
            <person name="Stolte C."/>
            <person name="Sykes S."/>
            <person name="Wortman J."/>
            <person name="Nusbaum C."/>
            <person name="Birren B."/>
        </authorList>
    </citation>
    <scope>NUCLEOTIDE SEQUENCE [LARGE SCALE GENOMIC DNA]</scope>
    <source>
        <strain evidence="9 10">7_3_47FAA</strain>
    </source>
</reference>
<keyword evidence="5 6" id="KW-0482">Metalloprotease</keyword>
<dbReference type="GO" id="GO:0046872">
    <property type="term" value="F:metal ion binding"/>
    <property type="evidence" value="ECO:0007669"/>
    <property type="project" value="UniProtKB-UniRule"/>
</dbReference>
<dbReference type="AlphaFoldDB" id="G9QK22"/>
<keyword evidence="10" id="KW-1185">Reference proteome</keyword>
<keyword evidence="2 6" id="KW-0479">Metal-binding</keyword>
<dbReference type="GO" id="GO:0004222">
    <property type="term" value="F:metalloendopeptidase activity"/>
    <property type="evidence" value="ECO:0007669"/>
    <property type="project" value="UniProtKB-UniRule"/>
</dbReference>
<dbReference type="CDD" id="cd09608">
    <property type="entry name" value="M3B_PepF"/>
    <property type="match status" value="1"/>
</dbReference>
<comment type="similarity">
    <text evidence="6">Belongs to the peptidase M3B family.</text>
</comment>
<feature type="domain" description="Oligopeptidase F N-terminal" evidence="8">
    <location>
        <begin position="119"/>
        <end position="188"/>
    </location>
</feature>
<evidence type="ECO:0000256" key="2">
    <source>
        <dbReference type="ARBA" id="ARBA00022723"/>
    </source>
</evidence>
<dbReference type="GO" id="GO:0006518">
    <property type="term" value="P:peptide metabolic process"/>
    <property type="evidence" value="ECO:0007669"/>
    <property type="project" value="TreeGrafter"/>
</dbReference>
<evidence type="ECO:0000256" key="1">
    <source>
        <dbReference type="ARBA" id="ARBA00022670"/>
    </source>
</evidence>
<dbReference type="GeneID" id="87581159"/>
<dbReference type="EMBL" id="ACWF01000068">
    <property type="protein sequence ID" value="EHL78484.1"/>
    <property type="molecule type" value="Genomic_DNA"/>
</dbReference>
<dbReference type="PANTHER" id="PTHR11804:SF84">
    <property type="entry name" value="SACCHAROLYSIN"/>
    <property type="match status" value="1"/>
</dbReference>
<dbReference type="NCBIfam" id="TIGR00181">
    <property type="entry name" value="pepF"/>
    <property type="match status" value="1"/>
</dbReference>
<evidence type="ECO:0000256" key="5">
    <source>
        <dbReference type="ARBA" id="ARBA00023049"/>
    </source>
</evidence>
<comment type="caution">
    <text evidence="9">The sequence shown here is derived from an EMBL/GenBank/DDBJ whole genome shotgun (WGS) entry which is preliminary data.</text>
</comment>
<sequence length="605" mass="70137">MTETQAKTLPSRNEVPEELKWRLEDIFASDEEWEKEFEAVKELAKKAATFKGKLGESADQLYELLTFQDELLLRMGKLYAYSHMRYDEDTTNSFYQGLDARAKSLYSQVASSLSFVVPEILSIDESKLEKFLEEKEELKLYRHAIEEINRERPHVLDADQEALLAQASEVMSASSNTFGVLNNADLEFPAIEDENGEKVQITHGRFIQFLESKDRRVRREAFKAVYETYGKFQNTFASTLNGQVKRDNFYARVRNYESARQAALSSNNIPEKVYDNLVETVNKHLHLLHRYVDLRKKVLQLDDLHMYDLYTPLVQDVDLNVTYEEAKDYVLKGLAPLGDDYLNVLKKGFENRWVDVVENKGKRSGAYSSGSYGTNPYILLNWQDNVNNLFTLAHEFGHSVHSYYTRKNQPFVYGDYSIFVAEVASTCNEALLNEYLLKTLKDEKERMYILNHYLEGFRGTVFRQTMFAEFEHIIHQKEQNGEALTSELLTKEYYELNKKYFGTGMTIDEEIGLEWARIPHFYYNYYVYQYATGFSAAQALSSQILTEGKPAVDRYINHFLKAGSSDYPIEVLKKAGVDMTTPEPIEQALKVFEEKLSELESLLEQ</sequence>
<evidence type="ECO:0000259" key="7">
    <source>
        <dbReference type="Pfam" id="PF01432"/>
    </source>
</evidence>
<dbReference type="Pfam" id="PF01432">
    <property type="entry name" value="Peptidase_M3"/>
    <property type="match status" value="1"/>
</dbReference>
<dbReference type="Proteomes" id="UP000011747">
    <property type="component" value="Unassembled WGS sequence"/>
</dbReference>
<organism evidence="9 10">
    <name type="scientific">Bacillus smithii 7_3_47FAA</name>
    <dbReference type="NCBI Taxonomy" id="665952"/>
    <lineage>
        <taxon>Bacteria</taxon>
        <taxon>Bacillati</taxon>
        <taxon>Bacillota</taxon>
        <taxon>Bacilli</taxon>
        <taxon>Bacillales</taxon>
        <taxon>Bacillaceae</taxon>
        <taxon>Bacillus</taxon>
    </lineage>
</organism>
<dbReference type="EC" id="3.4.24.-" evidence="6"/>
<evidence type="ECO:0000256" key="4">
    <source>
        <dbReference type="ARBA" id="ARBA00022833"/>
    </source>
</evidence>
<keyword evidence="3 6" id="KW-0378">Hydrolase</keyword>
<dbReference type="InterPro" id="IPR045090">
    <property type="entry name" value="Pept_M3A_M3B"/>
</dbReference>
<dbReference type="PANTHER" id="PTHR11804">
    <property type="entry name" value="PROTEASE M3 THIMET OLIGOPEPTIDASE-RELATED"/>
    <property type="match status" value="1"/>
</dbReference>
<dbReference type="InterPro" id="IPR042088">
    <property type="entry name" value="OligoPept_F_C"/>
</dbReference>
<dbReference type="InterPro" id="IPR013647">
    <property type="entry name" value="OligopepF_N_dom"/>
</dbReference>
<protein>
    <recommendedName>
        <fullName evidence="6">Oligopeptidase F</fullName>
        <ecNumber evidence="6">3.4.24.-</ecNumber>
    </recommendedName>
</protein>
<evidence type="ECO:0000256" key="3">
    <source>
        <dbReference type="ARBA" id="ARBA00022801"/>
    </source>
</evidence>
<dbReference type="SUPFAM" id="SSF55486">
    <property type="entry name" value="Metalloproteases ('zincins'), catalytic domain"/>
    <property type="match status" value="1"/>
</dbReference>
<accession>G9QK22</accession>
<comment type="cofactor">
    <cofactor evidence="6">
        <name>Zn(2+)</name>
        <dbReference type="ChEBI" id="CHEBI:29105"/>
    </cofactor>
    <text evidence="6">Binds 1 zinc ion.</text>
</comment>
<feature type="domain" description="Peptidase M3A/M3B catalytic" evidence="7">
    <location>
        <begin position="209"/>
        <end position="590"/>
    </location>
</feature>
<dbReference type="PATRIC" id="fig|665952.3.peg.1344"/>
<dbReference type="Gene3D" id="1.20.140.70">
    <property type="entry name" value="Oligopeptidase f, N-terminal domain"/>
    <property type="match status" value="1"/>
</dbReference>
<dbReference type="Gene3D" id="1.10.1370.20">
    <property type="entry name" value="Oligoendopeptidase f, C-terminal domain"/>
    <property type="match status" value="1"/>
</dbReference>
<dbReference type="HOGENOM" id="CLU_021290_2_0_9"/>
<dbReference type="MEROPS" id="M03.007"/>
<evidence type="ECO:0000259" key="8">
    <source>
        <dbReference type="Pfam" id="PF08439"/>
    </source>
</evidence>
<comment type="function">
    <text evidence="6">Has oligopeptidase activity and degrades a variety of small bioactive peptides.</text>
</comment>
<dbReference type="RefSeq" id="WP_003353656.1">
    <property type="nucleotide sequence ID" value="NZ_JH414748.1"/>
</dbReference>
<dbReference type="Gene3D" id="1.10.287.830">
    <property type="entry name" value="putative peptidase helix hairpin domain like"/>
    <property type="match status" value="1"/>
</dbReference>
<evidence type="ECO:0000256" key="6">
    <source>
        <dbReference type="RuleBase" id="RU368091"/>
    </source>
</evidence>
<dbReference type="Pfam" id="PF08439">
    <property type="entry name" value="Peptidase_M3_N"/>
    <property type="match status" value="1"/>
</dbReference>